<reference evidence="5" key="1">
    <citation type="submission" date="2020-07" db="EMBL/GenBank/DDBJ databases">
        <title>A long reads based de novo assembly of the rainbow trout Arlee double haploid line genome.</title>
        <authorList>
            <person name="Gao G."/>
            <person name="Palti Y."/>
        </authorList>
    </citation>
    <scope>NUCLEOTIDE SEQUENCE [LARGE SCALE GENOMIC DNA]</scope>
</reference>
<gene>
    <name evidence="5" type="primary">LOC110515214</name>
</gene>
<feature type="compositionally biased region" description="Acidic residues" evidence="4">
    <location>
        <begin position="17"/>
        <end position="43"/>
    </location>
</feature>
<dbReference type="Proteomes" id="UP000694395">
    <property type="component" value="Chromosome 23"/>
</dbReference>
<evidence type="ECO:0000256" key="2">
    <source>
        <dbReference type="ARBA" id="ARBA00006781"/>
    </source>
</evidence>
<dbReference type="AlphaFoldDB" id="A0A8K9X7L7"/>
<feature type="region of interest" description="Disordered" evidence="4">
    <location>
        <begin position="1"/>
        <end position="43"/>
    </location>
</feature>
<dbReference type="PIRSF" id="PIRSF028983">
    <property type="entry name" value="BCP1"/>
    <property type="match status" value="1"/>
</dbReference>
<evidence type="ECO:0000313" key="5">
    <source>
        <dbReference type="Ensembl" id="ENSOMYP00000128757.1"/>
    </source>
</evidence>
<feature type="compositionally biased region" description="Basic residues" evidence="4">
    <location>
        <begin position="1"/>
        <end position="10"/>
    </location>
</feature>
<sequence length="280" mass="31059">MASSAKRRAVGKGENPADSEDNSSDEGLENDGDSGENDSGSEEEINEEVIVDFEAHTITHNDYNGVKKLMQQLFLKARVNTSELTDLLIQQNHIGSVIRVRKPDASSLSDQTIICLTPTDRPATPQTATVSLSNPNPNDTTKPVGLLLSERFINVPPQIALPLHKQLQEELAEAQSSNKPSGKCHYCLMISKTYKDPSKTVAARGAPPKDELTFVNAEEEFFYEQATMKFHYSVQEETDSVLSGRWSFDDVPMKPQRTVMLIPADRMSAVMDKLKEYLTV</sequence>
<protein>
    <recommendedName>
        <fullName evidence="3">Protein BCCIP homolog</fullName>
    </recommendedName>
</protein>
<reference evidence="5" key="2">
    <citation type="submission" date="2025-08" db="UniProtKB">
        <authorList>
            <consortium name="Ensembl"/>
        </authorList>
    </citation>
    <scope>IDENTIFICATION</scope>
</reference>
<dbReference type="Pfam" id="PF13862">
    <property type="entry name" value="BCCIP"/>
    <property type="match status" value="1"/>
</dbReference>
<evidence type="ECO:0000313" key="6">
    <source>
        <dbReference type="Proteomes" id="UP000694395"/>
    </source>
</evidence>
<evidence type="ECO:0000256" key="1">
    <source>
        <dbReference type="ARBA" id="ARBA00004647"/>
    </source>
</evidence>
<evidence type="ECO:0000256" key="4">
    <source>
        <dbReference type="SAM" id="MobiDB-lite"/>
    </source>
</evidence>
<organism evidence="5 6">
    <name type="scientific">Oncorhynchus mykiss</name>
    <name type="common">Rainbow trout</name>
    <name type="synonym">Salmo gairdneri</name>
    <dbReference type="NCBI Taxonomy" id="8022"/>
    <lineage>
        <taxon>Eukaryota</taxon>
        <taxon>Metazoa</taxon>
        <taxon>Chordata</taxon>
        <taxon>Craniata</taxon>
        <taxon>Vertebrata</taxon>
        <taxon>Euteleostomi</taxon>
        <taxon>Actinopterygii</taxon>
        <taxon>Neopterygii</taxon>
        <taxon>Teleostei</taxon>
        <taxon>Protacanthopterygii</taxon>
        <taxon>Salmoniformes</taxon>
        <taxon>Salmonidae</taxon>
        <taxon>Salmoninae</taxon>
        <taxon>Oncorhynchus</taxon>
    </lineage>
</organism>
<comment type="similarity">
    <text evidence="2 3">Belongs to the BCP1 family.</text>
</comment>
<proteinExistence type="inferred from homology"/>
<dbReference type="GO" id="GO:0005634">
    <property type="term" value="C:nucleus"/>
    <property type="evidence" value="ECO:0007669"/>
    <property type="project" value="TreeGrafter"/>
</dbReference>
<dbReference type="Ensembl" id="ENSOMYT00000164261.1">
    <property type="protein sequence ID" value="ENSOMYP00000128757.1"/>
    <property type="gene ID" value="ENSOMYG00000023397.2"/>
</dbReference>
<accession>A0A8K9X7L7</accession>
<dbReference type="PANTHER" id="PTHR13261">
    <property type="entry name" value="BRCA2 AND CDKN1A INTERACTING PROTEIN"/>
    <property type="match status" value="1"/>
</dbReference>
<name>A0A8K9X7L7_ONCMY</name>
<evidence type="ECO:0000256" key="3">
    <source>
        <dbReference type="PIRNR" id="PIRNR028983"/>
    </source>
</evidence>
<dbReference type="PANTHER" id="PTHR13261:SF0">
    <property type="entry name" value="BRCA2 AND CDKN1A-INTERACTING PROTEIN"/>
    <property type="match status" value="1"/>
</dbReference>
<reference evidence="5" key="3">
    <citation type="submission" date="2025-09" db="UniProtKB">
        <authorList>
            <consortium name="Ensembl"/>
        </authorList>
    </citation>
    <scope>IDENTIFICATION</scope>
</reference>
<comment type="subcellular location">
    <subcellularLocation>
        <location evidence="1">Cytoplasm</location>
        <location evidence="1">Cytoskeleton</location>
        <location evidence="1">Spindle pole</location>
    </subcellularLocation>
</comment>
<dbReference type="InterPro" id="IPR025602">
    <property type="entry name" value="BCP1_family"/>
</dbReference>
<dbReference type="GO" id="GO:0000922">
    <property type="term" value="C:spindle pole"/>
    <property type="evidence" value="ECO:0007669"/>
    <property type="project" value="UniProtKB-SubCell"/>
</dbReference>
<dbReference type="GeneTree" id="ENSGT00390000000696"/>
<keyword evidence="6" id="KW-1185">Reference proteome</keyword>